<feature type="domain" description="AMP-dependent synthetase/ligase" evidence="1">
    <location>
        <begin position="33"/>
        <end position="405"/>
    </location>
</feature>
<dbReference type="InterPro" id="IPR045851">
    <property type="entry name" value="AMP-bd_C_sf"/>
</dbReference>
<dbReference type="Gene3D" id="3.30.300.30">
    <property type="match status" value="1"/>
</dbReference>
<dbReference type="InterPro" id="IPR020845">
    <property type="entry name" value="AMP-binding_CS"/>
</dbReference>
<dbReference type="SUPFAM" id="SSF56801">
    <property type="entry name" value="Acetyl-CoA synthetase-like"/>
    <property type="match status" value="1"/>
</dbReference>
<protein>
    <submittedName>
        <fullName evidence="3">AMP-binding protein</fullName>
    </submittedName>
</protein>
<proteinExistence type="predicted"/>
<dbReference type="Proteomes" id="UP001212326">
    <property type="component" value="Chromosome"/>
</dbReference>
<keyword evidence="4" id="KW-1185">Reference proteome</keyword>
<organism evidence="3 4">
    <name type="scientific">Streptomyces camelliae</name>
    <dbReference type="NCBI Taxonomy" id="3004093"/>
    <lineage>
        <taxon>Bacteria</taxon>
        <taxon>Bacillati</taxon>
        <taxon>Actinomycetota</taxon>
        <taxon>Actinomycetes</taxon>
        <taxon>Kitasatosporales</taxon>
        <taxon>Streptomycetaceae</taxon>
        <taxon>Streptomyces</taxon>
    </lineage>
</organism>
<dbReference type="Pfam" id="PF13193">
    <property type="entry name" value="AMP-binding_C"/>
    <property type="match status" value="1"/>
</dbReference>
<evidence type="ECO:0000259" key="1">
    <source>
        <dbReference type="Pfam" id="PF00501"/>
    </source>
</evidence>
<dbReference type="Gene3D" id="2.30.38.10">
    <property type="entry name" value="Luciferase, Domain 3"/>
    <property type="match status" value="1"/>
</dbReference>
<dbReference type="PANTHER" id="PTHR43767">
    <property type="entry name" value="LONG-CHAIN-FATTY-ACID--COA LIGASE"/>
    <property type="match status" value="1"/>
</dbReference>
<dbReference type="PANTHER" id="PTHR43767:SF10">
    <property type="entry name" value="SURFACTIN SYNTHASE SUBUNIT 1"/>
    <property type="match status" value="1"/>
</dbReference>
<sequence>MMRTGVVGWPREAADRYVASGLWRRRPLGSWVWDWADRYGHRTAVVDGAIRLSYREFAERTDSLAERLLGLGLKNGDNLLVQLPNCWEFLGLFLACQRIGVAPLLALPAHREHELAHLADLADVAAIVVPDTLRGFDHQSLAARIAAERRRSCPVLVLGGEPDPGHLDLSAMLSPVSGAAERRSRLDALAPEPEEVAFFLLSGGTTGLPKIIARTHNDYEYNVRRSSEICGFSPETVYLAVLPVAHNFALGCPGVLGALSVGGRVVMCPSPRAAIAFPELARERVTVTSVVPAVARTWLGAADAAGPDLESLRVLQVGGSVLPADLAQRLAPTLGCTLQQVFGMAEGLLNYTRLTDPPFVISTTQGRPISEADELLIVGPDGRPVEEGETGELLTRGPYTPRGYFRAPEHNVRAYTPDGWYRSGDLVRRHPSGNLVVEGRIKDQVNRGGEKIAIDEVEDLVRRVPEVADAAAVALPHPVLGECVGVCVVPVPGSEPTLARIRAHFEERGVAAFKHPDELRLAPTLPLTAVGKVDRKRLLDLFAVPQPTAEPPLGRIA</sequence>
<dbReference type="Gene3D" id="3.40.50.980">
    <property type="match status" value="2"/>
</dbReference>
<dbReference type="EMBL" id="CP115300">
    <property type="protein sequence ID" value="WBO65003.1"/>
    <property type="molecule type" value="Genomic_DNA"/>
</dbReference>
<dbReference type="PROSITE" id="PS00455">
    <property type="entry name" value="AMP_BINDING"/>
    <property type="match status" value="1"/>
</dbReference>
<name>A0ABY7P3A0_9ACTN</name>
<evidence type="ECO:0000313" key="3">
    <source>
        <dbReference type="EMBL" id="WBO65003.1"/>
    </source>
</evidence>
<dbReference type="InterPro" id="IPR000873">
    <property type="entry name" value="AMP-dep_synth/lig_dom"/>
</dbReference>
<gene>
    <name evidence="3" type="ORF">O1G22_20280</name>
</gene>
<dbReference type="RefSeq" id="WP_270082635.1">
    <property type="nucleotide sequence ID" value="NZ_CP115300.1"/>
</dbReference>
<reference evidence="3 4" key="1">
    <citation type="submission" date="2022-12" db="EMBL/GenBank/DDBJ databases">
        <authorList>
            <person name="Mo P."/>
        </authorList>
    </citation>
    <scope>NUCLEOTIDE SEQUENCE [LARGE SCALE GENOMIC DNA]</scope>
    <source>
        <strain evidence="3 4">HUAS 2-6</strain>
    </source>
</reference>
<evidence type="ECO:0000259" key="2">
    <source>
        <dbReference type="Pfam" id="PF13193"/>
    </source>
</evidence>
<dbReference type="InterPro" id="IPR050237">
    <property type="entry name" value="ATP-dep_AMP-bd_enzyme"/>
</dbReference>
<evidence type="ECO:0000313" key="4">
    <source>
        <dbReference type="Proteomes" id="UP001212326"/>
    </source>
</evidence>
<dbReference type="Pfam" id="PF00501">
    <property type="entry name" value="AMP-binding"/>
    <property type="match status" value="1"/>
</dbReference>
<accession>A0ABY7P3A0</accession>
<dbReference type="InterPro" id="IPR025110">
    <property type="entry name" value="AMP-bd_C"/>
</dbReference>
<feature type="domain" description="AMP-binding enzyme C-terminal" evidence="2">
    <location>
        <begin position="456"/>
        <end position="532"/>
    </location>
</feature>